<dbReference type="InterPro" id="IPR036188">
    <property type="entry name" value="FAD/NAD-bd_sf"/>
</dbReference>
<evidence type="ECO:0000256" key="4">
    <source>
        <dbReference type="ARBA" id="ARBA00023002"/>
    </source>
</evidence>
<keyword evidence="2" id="KW-0285">Flavoprotein</keyword>
<dbReference type="InterPro" id="IPR002938">
    <property type="entry name" value="FAD-bd"/>
</dbReference>
<dbReference type="PANTHER" id="PTHR43004:SF19">
    <property type="entry name" value="BINDING MONOOXYGENASE, PUTATIVE (JCVI)-RELATED"/>
    <property type="match status" value="1"/>
</dbReference>
<dbReference type="Gene3D" id="3.30.9.10">
    <property type="entry name" value="D-Amino Acid Oxidase, subunit A, domain 2"/>
    <property type="match status" value="1"/>
</dbReference>
<dbReference type="Gene3D" id="3.40.30.120">
    <property type="match status" value="1"/>
</dbReference>
<gene>
    <name evidence="6" type="ORF">CPLU01_13961</name>
</gene>
<dbReference type="InterPro" id="IPR050641">
    <property type="entry name" value="RIFMO-like"/>
</dbReference>
<dbReference type="GO" id="GO:0016709">
    <property type="term" value="F:oxidoreductase activity, acting on paired donors, with incorporation or reduction of molecular oxygen, NAD(P)H as one donor, and incorporation of one atom of oxygen"/>
    <property type="evidence" value="ECO:0007669"/>
    <property type="project" value="UniProtKB-ARBA"/>
</dbReference>
<dbReference type="AlphaFoldDB" id="A0A8H6N0R0"/>
<dbReference type="SUPFAM" id="SSF51905">
    <property type="entry name" value="FAD/NAD(P)-binding domain"/>
    <property type="match status" value="1"/>
</dbReference>
<accession>A0A8H6N0R0</accession>
<evidence type="ECO:0000259" key="5">
    <source>
        <dbReference type="Pfam" id="PF01494"/>
    </source>
</evidence>
<evidence type="ECO:0000256" key="1">
    <source>
        <dbReference type="ARBA" id="ARBA00001974"/>
    </source>
</evidence>
<keyword evidence="3" id="KW-0274">FAD</keyword>
<feature type="domain" description="FAD-binding" evidence="5">
    <location>
        <begin position="8"/>
        <end position="355"/>
    </location>
</feature>
<comment type="caution">
    <text evidence="6">The sequence shown here is derived from an EMBL/GenBank/DDBJ whole genome shotgun (WGS) entry which is preliminary data.</text>
</comment>
<evidence type="ECO:0000256" key="2">
    <source>
        <dbReference type="ARBA" id="ARBA00022630"/>
    </source>
</evidence>
<dbReference type="EMBL" id="WIGO01000344">
    <property type="protein sequence ID" value="KAF6816047.1"/>
    <property type="molecule type" value="Genomic_DNA"/>
</dbReference>
<comment type="cofactor">
    <cofactor evidence="1">
        <name>FAD</name>
        <dbReference type="ChEBI" id="CHEBI:57692"/>
    </cofactor>
</comment>
<keyword evidence="7" id="KW-1185">Reference proteome</keyword>
<name>A0A8H6N0R0_9PEZI</name>
<dbReference type="Pfam" id="PF01494">
    <property type="entry name" value="FAD_binding_3"/>
    <property type="match status" value="1"/>
</dbReference>
<dbReference type="GO" id="GO:0071949">
    <property type="term" value="F:FAD binding"/>
    <property type="evidence" value="ECO:0007669"/>
    <property type="project" value="InterPro"/>
</dbReference>
<keyword evidence="6" id="KW-0503">Monooxygenase</keyword>
<protein>
    <submittedName>
        <fullName evidence="6">2,4-dichlorophenol 6-monooxygenase</fullName>
    </submittedName>
</protein>
<dbReference type="Gene3D" id="3.50.50.60">
    <property type="entry name" value="FAD/NAD(P)-binding domain"/>
    <property type="match status" value="1"/>
</dbReference>
<sequence length="591" mass="65765">MGDVSVHVPVLVVGGGPTGLFTSYMLSRHGVKSLLIEKYPQRLAAPKAHALCPRTLEICRQYGLDTNTLRRLGTPREEAYWVNFLTNLSGERIGYLPYERMDADVLESTPEMIHNIPQPDFERFIAQELVFDNNVELRKGVAFVSCTQHGDRVLSILEERATKRRWTVVSNYVIGCDGAKSQVRRSLNIETEGEDGYETMMTIHFNADLRPIVKERVGMLHWIVDPACSGFIIAYDLGGNQVLISNFDSRKHPAEAWSEDLARATVSAAIGQDIPFEVLSYRPWVLSRKVAKEYRRGNTFLAGDAAHSFPPTGGLGLNSGLADAHNLVYKIAAVQQGWAAPKILESYEAERRPIALVASAQSVKNGQTIFSFLKAVGAAAGAEDLEAARRRMYRTIRDPGRKGVIAREVEGQREHFDNLEIHIGYVYGDKRPPSHASHYTPKFRPGARLPHAWIAITNPSEHIPRRPIDVSYVKELSDQAVDARRFSILDLAVPGAFSLIAGSRALWAQRFGEFEAKMARKIGARVQFWAAGEDFEFVGEGQRRMFDKQARFSHGGALLVRPDQHLLGCVGPETSAEDLAVLVTRHSGLDI</sequence>
<keyword evidence="4" id="KW-0560">Oxidoreductase</keyword>
<evidence type="ECO:0000313" key="7">
    <source>
        <dbReference type="Proteomes" id="UP000654918"/>
    </source>
</evidence>
<dbReference type="Proteomes" id="UP000654918">
    <property type="component" value="Unassembled WGS sequence"/>
</dbReference>
<dbReference type="PANTHER" id="PTHR43004">
    <property type="entry name" value="TRK SYSTEM POTASSIUM UPTAKE PROTEIN"/>
    <property type="match status" value="1"/>
</dbReference>
<proteinExistence type="predicted"/>
<organism evidence="6 7">
    <name type="scientific">Colletotrichum plurivorum</name>
    <dbReference type="NCBI Taxonomy" id="2175906"/>
    <lineage>
        <taxon>Eukaryota</taxon>
        <taxon>Fungi</taxon>
        <taxon>Dikarya</taxon>
        <taxon>Ascomycota</taxon>
        <taxon>Pezizomycotina</taxon>
        <taxon>Sordariomycetes</taxon>
        <taxon>Hypocreomycetidae</taxon>
        <taxon>Glomerellales</taxon>
        <taxon>Glomerellaceae</taxon>
        <taxon>Colletotrichum</taxon>
        <taxon>Colletotrichum orchidearum species complex</taxon>
    </lineage>
</organism>
<evidence type="ECO:0000256" key="3">
    <source>
        <dbReference type="ARBA" id="ARBA00022827"/>
    </source>
</evidence>
<reference evidence="6" key="1">
    <citation type="journal article" date="2020" name="Phytopathology">
        <title>Genome Sequence Resources of Colletotrichum truncatum, C. plurivorum, C. musicola, and C. sojae: Four Species Pathogenic to Soybean (Glycine max).</title>
        <authorList>
            <person name="Rogerio F."/>
            <person name="Boufleur T.R."/>
            <person name="Ciampi-Guillardi M."/>
            <person name="Sukno S.A."/>
            <person name="Thon M.R."/>
            <person name="Massola Junior N.S."/>
            <person name="Baroncelli R."/>
        </authorList>
    </citation>
    <scope>NUCLEOTIDE SEQUENCE</scope>
    <source>
        <strain evidence="6">LFN00145</strain>
    </source>
</reference>
<dbReference type="PRINTS" id="PR00420">
    <property type="entry name" value="RNGMNOXGNASE"/>
</dbReference>
<evidence type="ECO:0000313" key="6">
    <source>
        <dbReference type="EMBL" id="KAF6816047.1"/>
    </source>
</evidence>